<dbReference type="EMBL" id="CP010836">
    <property type="protein sequence ID" value="AJP71117.1"/>
    <property type="molecule type" value="Genomic_DNA"/>
</dbReference>
<name>A0A7U4J6F7_9SPHN</name>
<dbReference type="SUPFAM" id="SSF53822">
    <property type="entry name" value="Periplasmic binding protein-like I"/>
    <property type="match status" value="1"/>
</dbReference>
<proteinExistence type="predicted"/>
<dbReference type="InterPro" id="IPR025997">
    <property type="entry name" value="SBP_2_dom"/>
</dbReference>
<evidence type="ECO:0000313" key="3">
    <source>
        <dbReference type="Proteomes" id="UP000032300"/>
    </source>
</evidence>
<reference evidence="2 3" key="1">
    <citation type="journal article" date="2015" name="Int. J. Syst. Evol. Microbiol.">
        <title>Sphingomonas hengshuiensis sp. nov., isolated from lake wetland.</title>
        <authorList>
            <person name="Wei S."/>
            <person name="Wang T."/>
            <person name="Liu H."/>
            <person name="Zhang C."/>
            <person name="Guo J."/>
            <person name="Wang Q."/>
            <person name="Liang K."/>
            <person name="Zhang Z."/>
        </authorList>
    </citation>
    <scope>NUCLEOTIDE SEQUENCE [LARGE SCALE GENOMIC DNA]</scope>
    <source>
        <strain evidence="2 3">WHSC-8</strain>
    </source>
</reference>
<protein>
    <recommendedName>
        <fullName evidence="1">Periplasmic binding protein domain-containing protein</fullName>
    </recommendedName>
</protein>
<evidence type="ECO:0000259" key="1">
    <source>
        <dbReference type="Pfam" id="PF13407"/>
    </source>
</evidence>
<reference evidence="2 3" key="2">
    <citation type="submission" date="2015-02" db="EMBL/GenBank/DDBJ databases">
        <title>The complete genome of Sphingomonas hengshuiensis sp. WHSC-8 isolated from soil of Hengshui Lake.</title>
        <authorList>
            <person name="Wei S."/>
            <person name="Guo J."/>
            <person name="Su C."/>
            <person name="Wu R."/>
            <person name="Zhang Z."/>
            <person name="Liang K."/>
            <person name="Li H."/>
            <person name="Wang T."/>
            <person name="Liu H."/>
            <person name="Zhang C."/>
            <person name="Li Z."/>
            <person name="Wang Q."/>
            <person name="Meng J."/>
        </authorList>
    </citation>
    <scope>NUCLEOTIDE SEQUENCE [LARGE SCALE GENOMIC DNA]</scope>
    <source>
        <strain evidence="2 3">WHSC-8</strain>
    </source>
</reference>
<dbReference type="Proteomes" id="UP000032300">
    <property type="component" value="Chromosome"/>
</dbReference>
<dbReference type="KEGG" id="sphi:TS85_03680"/>
<dbReference type="AlphaFoldDB" id="A0A7U4J6F7"/>
<sequence length="298" mass="31102">MGTPGSDFVLEISLGAADAAEMVGWKFNRILNAQPSPDAHINAIRQAITARSDVILTVDWYQAVIDEVAKGQKQGSHFAIVNSANNPDTLAPLNVPFVGQQPRDAGRMIGERIAATLKAGGVTSGSVLVGNPFPGSLNVEERILGVRDGLGSGGLRLVSFPDGSAADAATAVGLYKAKIREVGDVVAHAAAGGEMSAVPLAKALAELGETPGSILVVGTVSSLKVLNLVKSGVMRFAIDECLYYQGFFAVLLAWSMIERGMPAVSMAPGHIWVTPDNVEAMIQSYETRKKAAAAYGLS</sequence>
<dbReference type="Pfam" id="PF13407">
    <property type="entry name" value="Peripla_BP_4"/>
    <property type="match status" value="1"/>
</dbReference>
<accession>A0A7U4J6F7</accession>
<dbReference type="Gene3D" id="3.40.50.2300">
    <property type="match status" value="2"/>
</dbReference>
<feature type="domain" description="Periplasmic binding protein" evidence="1">
    <location>
        <begin position="5"/>
        <end position="258"/>
    </location>
</feature>
<evidence type="ECO:0000313" key="2">
    <source>
        <dbReference type="EMBL" id="AJP71117.1"/>
    </source>
</evidence>
<dbReference type="InterPro" id="IPR028082">
    <property type="entry name" value="Peripla_BP_I"/>
</dbReference>
<gene>
    <name evidence="2" type="ORF">TS85_03680</name>
</gene>
<keyword evidence="3" id="KW-1185">Reference proteome</keyword>
<organism evidence="2 3">
    <name type="scientific">Sphingomonas hengshuiensis</name>
    <dbReference type="NCBI Taxonomy" id="1609977"/>
    <lineage>
        <taxon>Bacteria</taxon>
        <taxon>Pseudomonadati</taxon>
        <taxon>Pseudomonadota</taxon>
        <taxon>Alphaproteobacteria</taxon>
        <taxon>Sphingomonadales</taxon>
        <taxon>Sphingomonadaceae</taxon>
        <taxon>Sphingomonas</taxon>
    </lineage>
</organism>